<dbReference type="InterPro" id="IPR004474">
    <property type="entry name" value="LytR_CpsA_psr"/>
</dbReference>
<dbReference type="Proteomes" id="UP000051820">
    <property type="component" value="Unassembled WGS sequence"/>
</dbReference>
<feature type="transmembrane region" description="Helical" evidence="3">
    <location>
        <begin position="24"/>
        <end position="45"/>
    </location>
</feature>
<dbReference type="PANTHER" id="PTHR33392">
    <property type="entry name" value="POLYISOPRENYL-TEICHOIC ACID--PEPTIDOGLYCAN TEICHOIC ACID TRANSFERASE TAGU"/>
    <property type="match status" value="1"/>
</dbReference>
<keyword evidence="3" id="KW-1133">Transmembrane helix</keyword>
<gene>
    <name evidence="5" type="ORF">FD16_GL001545</name>
</gene>
<evidence type="ECO:0000313" key="6">
    <source>
        <dbReference type="Proteomes" id="UP000051820"/>
    </source>
</evidence>
<evidence type="ECO:0000256" key="1">
    <source>
        <dbReference type="ARBA" id="ARBA00006068"/>
    </source>
</evidence>
<evidence type="ECO:0000256" key="2">
    <source>
        <dbReference type="SAM" id="MobiDB-lite"/>
    </source>
</evidence>
<reference evidence="5 6" key="1">
    <citation type="journal article" date="2015" name="Genome Announc.">
        <title>Expanding the biotechnology potential of lactobacilli through comparative genomics of 213 strains and associated genera.</title>
        <authorList>
            <person name="Sun Z."/>
            <person name="Harris H.M."/>
            <person name="McCann A."/>
            <person name="Guo C."/>
            <person name="Argimon S."/>
            <person name="Zhang W."/>
            <person name="Yang X."/>
            <person name="Jeffery I.B."/>
            <person name="Cooney J.C."/>
            <person name="Kagawa T.F."/>
            <person name="Liu W."/>
            <person name="Song Y."/>
            <person name="Salvetti E."/>
            <person name="Wrobel A."/>
            <person name="Rasinkangas P."/>
            <person name="Parkhill J."/>
            <person name="Rea M.C."/>
            <person name="O'Sullivan O."/>
            <person name="Ritari J."/>
            <person name="Douillard F.P."/>
            <person name="Paul Ross R."/>
            <person name="Yang R."/>
            <person name="Briner A.E."/>
            <person name="Felis G.E."/>
            <person name="de Vos W.M."/>
            <person name="Barrangou R."/>
            <person name="Klaenhammer T.R."/>
            <person name="Caufield P.W."/>
            <person name="Cui Y."/>
            <person name="Zhang H."/>
            <person name="O'Toole P.W."/>
        </authorList>
    </citation>
    <scope>NUCLEOTIDE SEQUENCE [LARGE SCALE GENOMIC DNA]</scope>
    <source>
        <strain evidence="5 6">DSM 5007</strain>
    </source>
</reference>
<dbReference type="EMBL" id="AZGF01000035">
    <property type="protein sequence ID" value="KRM09787.1"/>
    <property type="molecule type" value="Genomic_DNA"/>
</dbReference>
<organism evidence="5 6">
    <name type="scientific">Paucilactobacillus suebicus DSM 5007 = KCTC 3549</name>
    <dbReference type="NCBI Taxonomy" id="1423807"/>
    <lineage>
        <taxon>Bacteria</taxon>
        <taxon>Bacillati</taxon>
        <taxon>Bacillota</taxon>
        <taxon>Bacilli</taxon>
        <taxon>Lactobacillales</taxon>
        <taxon>Lactobacillaceae</taxon>
        <taxon>Paucilactobacillus</taxon>
    </lineage>
</organism>
<dbReference type="RefSeq" id="WP_010621740.1">
    <property type="nucleotide sequence ID" value="NZ_AZGF01000035.1"/>
</dbReference>
<proteinExistence type="inferred from homology"/>
<feature type="compositionally biased region" description="Low complexity" evidence="2">
    <location>
        <begin position="362"/>
        <end position="404"/>
    </location>
</feature>
<dbReference type="Pfam" id="PF03816">
    <property type="entry name" value="LytR_cpsA_psr"/>
    <property type="match status" value="1"/>
</dbReference>
<dbReference type="PATRIC" id="fig|1423807.3.peg.1584"/>
<name>A0A0R1W0Y1_9LACO</name>
<comment type="caution">
    <text evidence="5">The sequence shown here is derived from an EMBL/GenBank/DDBJ whole genome shotgun (WGS) entry which is preliminary data.</text>
</comment>
<dbReference type="PANTHER" id="PTHR33392:SF6">
    <property type="entry name" value="POLYISOPRENYL-TEICHOIC ACID--PEPTIDOGLYCAN TEICHOIC ACID TRANSFERASE TAGU"/>
    <property type="match status" value="1"/>
</dbReference>
<accession>A0A0R1W0Y1</accession>
<feature type="compositionally biased region" description="Low complexity" evidence="2">
    <location>
        <begin position="411"/>
        <end position="431"/>
    </location>
</feature>
<evidence type="ECO:0000259" key="4">
    <source>
        <dbReference type="Pfam" id="PF03816"/>
    </source>
</evidence>
<sequence length="431" mass="46244">MSEEESRVDRRKGQNHKKPKKRHWIRWIIGIIVVLLVAAVGYEYYKIHSTANGVFSNSNSAVSKKLKEGKPVSVLLVGLDTGALGRGKTGGNTDTLEVVTVNPKKSKITMTSIPRDTLVKVSTSKGADYVKINAAYSIGGIKKTEHQVNELLNIHLDYYAIVNMGVLKKVVNAVGGVTVDNPFAFTYEGHHFKKGTQTLNGNNALKYSRMRYEDPTGDYGRQKRQQQIIKAVIKKMKSFGSVTAVNKLLDAAKQGVRTNIPINSLTTLYANYHKAMKTVKTYHFEGKDATIDGTSFQIASPKEINRVSKLIRHALGLKYTKVTNNETKMYNEQTGYNGVTDVNFVLPNGAEYNVAGSGGGSETSSSSTGSTGSTSVYGNTGLTNSYSSSTGTYGGTATTGSTGSSTGGSTTGTTASQTSGYGTTTTTVTGQ</sequence>
<dbReference type="eggNOG" id="COG1316">
    <property type="taxonomic scope" value="Bacteria"/>
</dbReference>
<evidence type="ECO:0000256" key="3">
    <source>
        <dbReference type="SAM" id="Phobius"/>
    </source>
</evidence>
<protein>
    <submittedName>
        <fullName evidence="5">Cell envelope-related transcriptional attenuator</fullName>
    </submittedName>
</protein>
<comment type="similarity">
    <text evidence="1">Belongs to the LytR/CpsA/Psr (LCP) family.</text>
</comment>
<dbReference type="NCBIfam" id="TIGR00350">
    <property type="entry name" value="lytR_cpsA_psr"/>
    <property type="match status" value="1"/>
</dbReference>
<keyword evidence="6" id="KW-1185">Reference proteome</keyword>
<dbReference type="Gene3D" id="3.40.630.190">
    <property type="entry name" value="LCP protein"/>
    <property type="match status" value="1"/>
</dbReference>
<dbReference type="InterPro" id="IPR050922">
    <property type="entry name" value="LytR/CpsA/Psr_CW_biosynth"/>
</dbReference>
<evidence type="ECO:0000313" key="5">
    <source>
        <dbReference type="EMBL" id="KRM09787.1"/>
    </source>
</evidence>
<keyword evidence="3" id="KW-0472">Membrane</keyword>
<dbReference type="AlphaFoldDB" id="A0A0R1W0Y1"/>
<feature type="domain" description="Cell envelope-related transcriptional attenuator" evidence="4">
    <location>
        <begin position="92"/>
        <end position="238"/>
    </location>
</feature>
<dbReference type="STRING" id="1423807.FD16_GL001545"/>
<dbReference type="OrthoDB" id="27330at2"/>
<keyword evidence="3" id="KW-0812">Transmembrane</keyword>
<feature type="region of interest" description="Disordered" evidence="2">
    <location>
        <begin position="356"/>
        <end position="431"/>
    </location>
</feature>